<dbReference type="Proteomes" id="UP000326202">
    <property type="component" value="Chromosome"/>
</dbReference>
<dbReference type="AlphaFoldDB" id="A0A5J6MC76"/>
<dbReference type="EMBL" id="CP042906">
    <property type="protein sequence ID" value="QEX14929.1"/>
    <property type="molecule type" value="Genomic_DNA"/>
</dbReference>
<dbReference type="GO" id="GO:0016757">
    <property type="term" value="F:glycosyltransferase activity"/>
    <property type="evidence" value="ECO:0007669"/>
    <property type="project" value="TreeGrafter"/>
</dbReference>
<sequence length="392" mass="42047">MNEPVVLQVQPTLAQAGDRIALDIAGAVKDDGGTALIASSGGALVAELPRSGARHIRIALDRRNPLGMMASASKLVRLIRSESVDIVHARGLHAAWPAYLAARRTSRPLVTTFDLGGPTVGAFDRFYASALARGDRVIAVSDFVARLAYEQHKVDDRRLRLVRRGIDTDTFDPARVTAPRMIRLARLWGLPDDLPVIMLPGRLMPHNGHALLIDALARIKDRAFHCLVVGAEGDHAGYSAELEAKAGAAGLNGRFHIVPECRDMAAAYMLADVVLNAAPVPEAFSLVLAEAQAMGRPVVSTDRGSAREQVAGNEMAWLVPPEDPAALASAIGRALDLDPDLRARLAAEAAQRARARYARTTMCAGTLAVYRELMERPSWRPAPALTEASIPS</sequence>
<protein>
    <submittedName>
        <fullName evidence="2">Glycosyl transferase</fullName>
    </submittedName>
</protein>
<evidence type="ECO:0000313" key="3">
    <source>
        <dbReference type="Proteomes" id="UP000326202"/>
    </source>
</evidence>
<reference evidence="2 3" key="1">
    <citation type="submission" date="2019-08" db="EMBL/GenBank/DDBJ databases">
        <title>Hyperibacter terrae gen. nov., sp. nov. and Hyperibacter viscosus sp. nov., two new members in the family Rhodospirillaceae isolated from the rhizosphere of Hypericum perforatum.</title>
        <authorList>
            <person name="Noviana Z."/>
        </authorList>
    </citation>
    <scope>NUCLEOTIDE SEQUENCE [LARGE SCALE GENOMIC DNA]</scope>
    <source>
        <strain evidence="2 3">R5913</strain>
    </source>
</reference>
<dbReference type="SUPFAM" id="SSF53756">
    <property type="entry name" value="UDP-Glycosyltransferase/glycogen phosphorylase"/>
    <property type="match status" value="1"/>
</dbReference>
<feature type="domain" description="Glycosyltransferase subfamily 4-like N-terminal" evidence="1">
    <location>
        <begin position="38"/>
        <end position="169"/>
    </location>
</feature>
<dbReference type="RefSeq" id="WP_191908340.1">
    <property type="nucleotide sequence ID" value="NZ_CP042906.1"/>
</dbReference>
<dbReference type="InterPro" id="IPR028098">
    <property type="entry name" value="Glyco_trans_4-like_N"/>
</dbReference>
<evidence type="ECO:0000259" key="1">
    <source>
        <dbReference type="Pfam" id="PF13439"/>
    </source>
</evidence>
<dbReference type="Pfam" id="PF13439">
    <property type="entry name" value="Glyco_transf_4"/>
    <property type="match status" value="1"/>
</dbReference>
<keyword evidence="2" id="KW-0808">Transferase</keyword>
<keyword evidence="3" id="KW-1185">Reference proteome</keyword>
<dbReference type="PANTHER" id="PTHR12526:SF635">
    <property type="entry name" value="GLYCOSYL TRANSFERASE GROUP 1"/>
    <property type="match status" value="1"/>
</dbReference>
<proteinExistence type="predicted"/>
<accession>A0A5J6MC76</accession>
<dbReference type="PANTHER" id="PTHR12526">
    <property type="entry name" value="GLYCOSYLTRANSFERASE"/>
    <property type="match status" value="1"/>
</dbReference>
<evidence type="ECO:0000313" key="2">
    <source>
        <dbReference type="EMBL" id="QEX14929.1"/>
    </source>
</evidence>
<dbReference type="KEGG" id="htq:FRZ44_02050"/>
<organism evidence="2 3">
    <name type="scientific">Hypericibacter terrae</name>
    <dbReference type="NCBI Taxonomy" id="2602015"/>
    <lineage>
        <taxon>Bacteria</taxon>
        <taxon>Pseudomonadati</taxon>
        <taxon>Pseudomonadota</taxon>
        <taxon>Alphaproteobacteria</taxon>
        <taxon>Rhodospirillales</taxon>
        <taxon>Dongiaceae</taxon>
        <taxon>Hypericibacter</taxon>
    </lineage>
</organism>
<name>A0A5J6MC76_9PROT</name>
<dbReference type="Gene3D" id="3.40.50.2000">
    <property type="entry name" value="Glycogen Phosphorylase B"/>
    <property type="match status" value="2"/>
</dbReference>
<gene>
    <name evidence="2" type="ORF">FRZ44_02050</name>
</gene>
<dbReference type="Pfam" id="PF13692">
    <property type="entry name" value="Glyco_trans_1_4"/>
    <property type="match status" value="1"/>
</dbReference>